<keyword evidence="2" id="KW-1185">Reference proteome</keyword>
<protein>
    <submittedName>
        <fullName evidence="1">Uncharacterized protein</fullName>
    </submittedName>
</protein>
<sequence>MEKMNHSDASIVLKKLIRELAVEEKIQRGHLIWNSLRNKPQIVTFENAINWNEQGELIFYLERQKEMFKAKTADIKIFFENIEPWLEIDAYLFDLSYSWLTAFTHEDTIFFYSIKSL</sequence>
<reference evidence="1 2" key="1">
    <citation type="submission" date="2019-12" db="EMBL/GenBank/DDBJ databases">
        <authorList>
            <person name="Huq M.A."/>
        </authorList>
    </citation>
    <scope>NUCLEOTIDE SEQUENCE [LARGE SCALE GENOMIC DNA]</scope>
    <source>
        <strain evidence="1 2">MAH-34</strain>
    </source>
</reference>
<dbReference type="Proteomes" id="UP000467637">
    <property type="component" value="Unassembled WGS sequence"/>
</dbReference>
<accession>A0ABW9U2F3</accession>
<evidence type="ECO:0000313" key="1">
    <source>
        <dbReference type="EMBL" id="MVQ33380.1"/>
    </source>
</evidence>
<dbReference type="RefSeq" id="WP_157317551.1">
    <property type="nucleotide sequence ID" value="NZ_WSEM01000003.1"/>
</dbReference>
<organism evidence="1 2">
    <name type="scientific">Paenibacillus anseongense</name>
    <dbReference type="NCBI Taxonomy" id="2682845"/>
    <lineage>
        <taxon>Bacteria</taxon>
        <taxon>Bacillati</taxon>
        <taxon>Bacillota</taxon>
        <taxon>Bacilli</taxon>
        <taxon>Bacillales</taxon>
        <taxon>Paenibacillaceae</taxon>
        <taxon>Paenibacillus</taxon>
    </lineage>
</organism>
<name>A0ABW9U2F3_9BACL</name>
<evidence type="ECO:0000313" key="2">
    <source>
        <dbReference type="Proteomes" id="UP000467637"/>
    </source>
</evidence>
<comment type="caution">
    <text evidence="1">The sequence shown here is derived from an EMBL/GenBank/DDBJ whole genome shotgun (WGS) entry which is preliminary data.</text>
</comment>
<dbReference type="EMBL" id="WSEM01000003">
    <property type="protein sequence ID" value="MVQ33380.1"/>
    <property type="molecule type" value="Genomic_DNA"/>
</dbReference>
<proteinExistence type="predicted"/>
<gene>
    <name evidence="1" type="ORF">GON05_01845</name>
</gene>